<feature type="transmembrane region" description="Helical" evidence="1">
    <location>
        <begin position="903"/>
        <end position="927"/>
    </location>
</feature>
<accession>A0A2G8TF61</accession>
<dbReference type="SUPFAM" id="SSF82693">
    <property type="entry name" value="Multidrug efflux transporter AcrB pore domain, PN1, PN2, PC1 and PC2 subdomains"/>
    <property type="match status" value="3"/>
</dbReference>
<proteinExistence type="predicted"/>
<evidence type="ECO:0000313" key="3">
    <source>
        <dbReference type="Proteomes" id="UP000230390"/>
    </source>
</evidence>
<feature type="transmembrane region" description="Helical" evidence="1">
    <location>
        <begin position="426"/>
        <end position="450"/>
    </location>
</feature>
<organism evidence="2 3">
    <name type="scientific">Massilia eurypsychrophila</name>
    <dbReference type="NCBI Taxonomy" id="1485217"/>
    <lineage>
        <taxon>Bacteria</taxon>
        <taxon>Pseudomonadati</taxon>
        <taxon>Pseudomonadota</taxon>
        <taxon>Betaproteobacteria</taxon>
        <taxon>Burkholderiales</taxon>
        <taxon>Oxalobacteraceae</taxon>
        <taxon>Telluria group</taxon>
        <taxon>Massilia</taxon>
    </lineage>
</organism>
<keyword evidence="3" id="KW-1185">Reference proteome</keyword>
<protein>
    <submittedName>
        <fullName evidence="2">Acriflavin resistance protein</fullName>
    </submittedName>
</protein>
<feature type="transmembrane region" description="Helical" evidence="1">
    <location>
        <begin position="12"/>
        <end position="29"/>
    </location>
</feature>
<feature type="transmembrane region" description="Helical" evidence="1">
    <location>
        <begin position="532"/>
        <end position="558"/>
    </location>
</feature>
<keyword evidence="1" id="KW-1133">Transmembrane helix</keyword>
<dbReference type="SUPFAM" id="SSF82714">
    <property type="entry name" value="Multidrug efflux transporter AcrB TolC docking domain, DN and DC subdomains"/>
    <property type="match status" value="2"/>
</dbReference>
<feature type="transmembrane region" description="Helical" evidence="1">
    <location>
        <begin position="333"/>
        <end position="352"/>
    </location>
</feature>
<dbReference type="PANTHER" id="PTHR32063:SF0">
    <property type="entry name" value="SWARMING MOTILITY PROTEIN SWRC"/>
    <property type="match status" value="1"/>
</dbReference>
<dbReference type="GO" id="GO:0042910">
    <property type="term" value="F:xenobiotic transmembrane transporter activity"/>
    <property type="evidence" value="ECO:0007669"/>
    <property type="project" value="TreeGrafter"/>
</dbReference>
<dbReference type="SUPFAM" id="SSF82866">
    <property type="entry name" value="Multidrug efflux transporter AcrB transmembrane domain"/>
    <property type="match status" value="2"/>
</dbReference>
<dbReference type="InterPro" id="IPR001036">
    <property type="entry name" value="Acrflvin-R"/>
</dbReference>
<feature type="transmembrane region" description="Helical" evidence="1">
    <location>
        <begin position="847"/>
        <end position="866"/>
    </location>
</feature>
<feature type="transmembrane region" description="Helical" evidence="1">
    <location>
        <begin position="980"/>
        <end position="1003"/>
    </location>
</feature>
<feature type="transmembrane region" description="Helical" evidence="1">
    <location>
        <begin position="384"/>
        <end position="405"/>
    </location>
</feature>
<dbReference type="Gene3D" id="3.30.70.1430">
    <property type="entry name" value="Multidrug efflux transporter AcrB pore domain"/>
    <property type="match status" value="2"/>
</dbReference>
<dbReference type="PRINTS" id="PR00702">
    <property type="entry name" value="ACRIFLAVINRP"/>
</dbReference>
<dbReference type="PANTHER" id="PTHR32063">
    <property type="match status" value="1"/>
</dbReference>
<reference evidence="2 3" key="1">
    <citation type="submission" date="2017-10" db="EMBL/GenBank/DDBJ databases">
        <title>Massilia psychrophilum sp. nov., a novel purple-pigmented bacterium isolated from Tianshan glacier, Xinjiang Municipality, China.</title>
        <authorList>
            <person name="Wang H."/>
        </authorList>
    </citation>
    <scope>NUCLEOTIDE SEQUENCE [LARGE SCALE GENOMIC DNA]</scope>
    <source>
        <strain evidence="2 3">JCM 30074</strain>
    </source>
</reference>
<dbReference type="Gene3D" id="3.30.2090.10">
    <property type="entry name" value="Multidrug efflux transporter AcrB TolC docking domain, DN and DC subdomains"/>
    <property type="match status" value="2"/>
</dbReference>
<sequence>MFLSDFSVRKPVATIVLILAIMALGLMALTKLRVNQEPDVEAPMLFVSIPYPGASPDTVEREIVNRIEKSLGAIAGVEKIDSFMNEGSAGIQIEFAFKKNLIEASDEVRNVISSVRYKLPTEMREPIITRWDSSAQPIMNMALSSSSLTHAELSRLAEDTLADRFRAIDGVSNVNVGGALRRELSVLLRAEKLREYNVSVGDVVTALRTQNTNAPVGKVRGALDEKSIRLVGRIESPEEFQQIVVKRRGEEVVRLAQVAQIKDDFAEISSFSIRSGKPNVSIQVARSRDASTVSVAKDVRELVKNLEKEMPKGTKLEVTRDGGDNAQKSLNNVIESLVLGAVLTIFVVYAFLNSWRSTLITALSLPTSVIAAFIAVWLCGFTLNFMTLLGLSLAIGVLIDDAIVVRENIVRHMQMGSDRRTAALEGTAEIGMAVAATTFSIIAVFIPVAFMPGMPGEWFRPFALTVTCSVLVSLGISFTLDPMLSAYWGDPADHHTAPKTGLSRVLQRFNDWFDHQAGRYGNVIAWALHHRIWMAIIAGGTLVAAIVLQVTVGGFGFMPASDSGMLMIDVRTPSSSSIEYGRLKMEKVAEIARTLPETKDTNSNISASGGRVYVDIDKRATRSRSAKEIAADLRERIRPVVGAEFVVIDDLNGGARKPVQIDFTGPDSRKLLEITNAYMEKLRQVPGAVDVGLSEQDPKNELQIELNRGLANSMGISVNDAAQALRVAFAGVEVGDWVDPTGETRDVAVRLHPDDRVSAENIERLPIAVTGTTQMVPLDQIATVTMGKGPSRIQHTDGMRTISVSANAQGRSTGEVTSDAMKLAKSFDYPPGYGLKLGGAGKNQQELFTGMIIALLSGIGLMYLILVMQFSSFTAPLAVMMSLPLSLIGVVVALLITSSTINLMSLIGIIMLMGLVAKNAILLLDAARKREAEGYGREDALMEAGRMRLRPILMTTFALIAGMFPVALGLGEGGEFYRPLAIAIIGGTITSTILTLLVVPTFYDSIEISRDRMVAKFKRRAARINPLLAFFQTLVEAILTLLFVRLIYRGIMWLFRKMTGRGARPLVAPLVTPVITPVVALDKH</sequence>
<keyword evidence="1" id="KW-0472">Membrane</keyword>
<dbReference type="GO" id="GO:0005886">
    <property type="term" value="C:plasma membrane"/>
    <property type="evidence" value="ECO:0007669"/>
    <property type="project" value="TreeGrafter"/>
</dbReference>
<dbReference type="Pfam" id="PF00873">
    <property type="entry name" value="ACR_tran"/>
    <property type="match status" value="1"/>
</dbReference>
<dbReference type="Gene3D" id="3.30.70.1440">
    <property type="entry name" value="Multidrug efflux transporter AcrB pore domain"/>
    <property type="match status" value="1"/>
</dbReference>
<evidence type="ECO:0000313" key="2">
    <source>
        <dbReference type="EMBL" id="PIL44670.1"/>
    </source>
</evidence>
<dbReference type="InterPro" id="IPR027463">
    <property type="entry name" value="AcrB_DN_DC_subdom"/>
</dbReference>
<evidence type="ECO:0000256" key="1">
    <source>
        <dbReference type="SAM" id="Phobius"/>
    </source>
</evidence>
<keyword evidence="1" id="KW-0812">Transmembrane</keyword>
<dbReference type="RefSeq" id="WP_099788731.1">
    <property type="nucleotide sequence ID" value="NZ_JBHLYV010000004.1"/>
</dbReference>
<feature type="transmembrane region" description="Helical" evidence="1">
    <location>
        <begin position="1024"/>
        <end position="1048"/>
    </location>
</feature>
<dbReference type="OrthoDB" id="9177212at2"/>
<dbReference type="Gene3D" id="1.20.1640.10">
    <property type="entry name" value="Multidrug efflux transporter AcrB transmembrane domain"/>
    <property type="match status" value="2"/>
</dbReference>
<name>A0A2G8TF61_9BURK</name>
<gene>
    <name evidence="2" type="ORF">CR105_12200</name>
</gene>
<dbReference type="Proteomes" id="UP000230390">
    <property type="component" value="Unassembled WGS sequence"/>
</dbReference>
<dbReference type="Gene3D" id="3.30.70.1320">
    <property type="entry name" value="Multidrug efflux transporter AcrB pore domain like"/>
    <property type="match status" value="1"/>
</dbReference>
<feature type="transmembrane region" description="Helical" evidence="1">
    <location>
        <begin position="359"/>
        <end position="378"/>
    </location>
</feature>
<feature type="transmembrane region" description="Helical" evidence="1">
    <location>
        <begin position="948"/>
        <end position="968"/>
    </location>
</feature>
<comment type="caution">
    <text evidence="2">The sequence shown here is derived from an EMBL/GenBank/DDBJ whole genome shotgun (WGS) entry which is preliminary data.</text>
</comment>
<feature type="transmembrane region" description="Helical" evidence="1">
    <location>
        <begin position="462"/>
        <end position="480"/>
    </location>
</feature>
<dbReference type="EMBL" id="PDOC01000006">
    <property type="protein sequence ID" value="PIL44670.1"/>
    <property type="molecule type" value="Genomic_DNA"/>
</dbReference>
<dbReference type="AlphaFoldDB" id="A0A2G8TF61"/>
<feature type="transmembrane region" description="Helical" evidence="1">
    <location>
        <begin position="873"/>
        <end position="897"/>
    </location>
</feature>